<comment type="similarity">
    <text evidence="1 10">Belongs to the ribonucleoside diphosphate reductase large chain family.</text>
</comment>
<dbReference type="PANTHER" id="PTHR11573">
    <property type="entry name" value="RIBONUCLEOSIDE-DIPHOSPHATE REDUCTASE LARGE CHAIN"/>
    <property type="match status" value="1"/>
</dbReference>
<dbReference type="RefSeq" id="WP_319952940.1">
    <property type="nucleotide sequence ID" value="NZ_JAXAVX010000001.1"/>
</dbReference>
<dbReference type="NCBIfam" id="TIGR02506">
    <property type="entry name" value="NrdE_NrdA"/>
    <property type="match status" value="1"/>
</dbReference>
<dbReference type="CDD" id="cd01679">
    <property type="entry name" value="RNR_I"/>
    <property type="match status" value="1"/>
</dbReference>
<feature type="compositionally biased region" description="Low complexity" evidence="11">
    <location>
        <begin position="155"/>
        <end position="172"/>
    </location>
</feature>
<evidence type="ECO:0000313" key="13">
    <source>
        <dbReference type="EMBL" id="MDX8150798.1"/>
    </source>
</evidence>
<dbReference type="Pfam" id="PF03477">
    <property type="entry name" value="ATP-cone"/>
    <property type="match status" value="1"/>
</dbReference>
<dbReference type="PRINTS" id="PR01183">
    <property type="entry name" value="RIBORDTASEM1"/>
</dbReference>
<dbReference type="InterPro" id="IPR013346">
    <property type="entry name" value="NrdE_NrdA_C"/>
</dbReference>
<keyword evidence="5 9" id="KW-0067">ATP-binding</keyword>
<dbReference type="PROSITE" id="PS51161">
    <property type="entry name" value="ATP_CONE"/>
    <property type="match status" value="2"/>
</dbReference>
<dbReference type="InterPro" id="IPR008926">
    <property type="entry name" value="RNR_R1-su_N"/>
</dbReference>
<feature type="domain" description="ATP-cone" evidence="12">
    <location>
        <begin position="314"/>
        <end position="404"/>
    </location>
</feature>
<evidence type="ECO:0000256" key="10">
    <source>
        <dbReference type="RuleBase" id="RU003410"/>
    </source>
</evidence>
<evidence type="ECO:0000313" key="14">
    <source>
        <dbReference type="Proteomes" id="UP001277761"/>
    </source>
</evidence>
<protein>
    <recommendedName>
        <fullName evidence="2 10">Ribonucleoside-diphosphate reductase</fullName>
        <ecNumber evidence="2 10">1.17.4.1</ecNumber>
    </recommendedName>
</protein>
<keyword evidence="4 9" id="KW-0547">Nucleotide-binding</keyword>
<dbReference type="InterPro" id="IPR005144">
    <property type="entry name" value="ATP-cone_dom"/>
</dbReference>
<dbReference type="SUPFAM" id="SSF48168">
    <property type="entry name" value="R1 subunit of ribonucleotide reductase, N-terminal domain"/>
    <property type="match status" value="1"/>
</dbReference>
<comment type="caution">
    <text evidence="13">The sequence shown here is derived from an EMBL/GenBank/DDBJ whole genome shotgun (WGS) entry which is preliminary data.</text>
</comment>
<reference evidence="13 14" key="1">
    <citation type="submission" date="2023-11" db="EMBL/GenBank/DDBJ databases">
        <authorList>
            <person name="Xu M."/>
            <person name="Jiang T."/>
        </authorList>
    </citation>
    <scope>NUCLEOTIDE SEQUENCE [LARGE SCALE GENOMIC DNA]</scope>
    <source>
        <strain evidence="13 14">SD</strain>
    </source>
</reference>
<evidence type="ECO:0000256" key="8">
    <source>
        <dbReference type="ARBA" id="ARBA00047754"/>
    </source>
</evidence>
<dbReference type="Pfam" id="PF02867">
    <property type="entry name" value="Ribonuc_red_lgC"/>
    <property type="match status" value="1"/>
</dbReference>
<gene>
    <name evidence="13" type="ORF">SK069_04260</name>
</gene>
<dbReference type="SUPFAM" id="SSF51998">
    <property type="entry name" value="PFL-like glycyl radical enzymes"/>
    <property type="match status" value="1"/>
</dbReference>
<dbReference type="EMBL" id="JAXAVX010000001">
    <property type="protein sequence ID" value="MDX8150798.1"/>
    <property type="molecule type" value="Genomic_DNA"/>
</dbReference>
<keyword evidence="14" id="KW-1185">Reference proteome</keyword>
<organism evidence="13 14">
    <name type="scientific">Patulibacter brassicae</name>
    <dbReference type="NCBI Taxonomy" id="1705717"/>
    <lineage>
        <taxon>Bacteria</taxon>
        <taxon>Bacillati</taxon>
        <taxon>Actinomycetota</taxon>
        <taxon>Thermoleophilia</taxon>
        <taxon>Solirubrobacterales</taxon>
        <taxon>Patulibacteraceae</taxon>
        <taxon>Patulibacter</taxon>
    </lineage>
</organism>
<evidence type="ECO:0000259" key="12">
    <source>
        <dbReference type="PROSITE" id="PS51161"/>
    </source>
</evidence>
<dbReference type="Pfam" id="PF00317">
    <property type="entry name" value="Ribonuc_red_lgN"/>
    <property type="match status" value="1"/>
</dbReference>
<feature type="domain" description="ATP-cone" evidence="12">
    <location>
        <begin position="181"/>
        <end position="271"/>
    </location>
</feature>
<keyword evidence="3" id="KW-0021">Allosteric enzyme</keyword>
<dbReference type="InterPro" id="IPR039718">
    <property type="entry name" value="Rrm1"/>
</dbReference>
<dbReference type="Proteomes" id="UP001277761">
    <property type="component" value="Unassembled WGS sequence"/>
</dbReference>
<comment type="function">
    <text evidence="10">Provides the precursors necessary for DNA synthesis. Catalyzes the biosynthesis of deoxyribonucleotides from the corresponding ribonucleotides.</text>
</comment>
<dbReference type="InterPro" id="IPR000788">
    <property type="entry name" value="RNR_lg_C"/>
</dbReference>
<feature type="region of interest" description="Disordered" evidence="11">
    <location>
        <begin position="155"/>
        <end position="177"/>
    </location>
</feature>
<dbReference type="InterPro" id="IPR013509">
    <property type="entry name" value="RNR_lsu_N"/>
</dbReference>
<dbReference type="NCBIfam" id="NF005544">
    <property type="entry name" value="PRK07207.1"/>
    <property type="match status" value="1"/>
</dbReference>
<dbReference type="Gene3D" id="3.20.70.20">
    <property type="match status" value="1"/>
</dbReference>
<proteinExistence type="inferred from homology"/>
<evidence type="ECO:0000256" key="4">
    <source>
        <dbReference type="ARBA" id="ARBA00022741"/>
    </source>
</evidence>
<evidence type="ECO:0000256" key="7">
    <source>
        <dbReference type="ARBA" id="ARBA00023116"/>
    </source>
</evidence>
<name>A0ABU4VIR1_9ACTN</name>
<dbReference type="PANTHER" id="PTHR11573:SF6">
    <property type="entry name" value="RIBONUCLEOSIDE-DIPHOSPHATE REDUCTASE LARGE SUBUNIT"/>
    <property type="match status" value="1"/>
</dbReference>
<keyword evidence="6 10" id="KW-0560">Oxidoreductase</keyword>
<accession>A0ABU4VIR1</accession>
<dbReference type="PROSITE" id="PS00089">
    <property type="entry name" value="RIBORED_LARGE"/>
    <property type="match status" value="1"/>
</dbReference>
<evidence type="ECO:0000256" key="11">
    <source>
        <dbReference type="SAM" id="MobiDB-lite"/>
    </source>
</evidence>
<keyword evidence="7 10" id="KW-0215">Deoxyribonucleotide synthesis</keyword>
<evidence type="ECO:0000256" key="3">
    <source>
        <dbReference type="ARBA" id="ARBA00022533"/>
    </source>
</evidence>
<evidence type="ECO:0000256" key="6">
    <source>
        <dbReference type="ARBA" id="ARBA00023002"/>
    </source>
</evidence>
<evidence type="ECO:0000256" key="1">
    <source>
        <dbReference type="ARBA" id="ARBA00010406"/>
    </source>
</evidence>
<evidence type="ECO:0000256" key="9">
    <source>
        <dbReference type="PROSITE-ProRule" id="PRU00492"/>
    </source>
</evidence>
<evidence type="ECO:0000256" key="5">
    <source>
        <dbReference type="ARBA" id="ARBA00022840"/>
    </source>
</evidence>
<evidence type="ECO:0000256" key="2">
    <source>
        <dbReference type="ARBA" id="ARBA00012274"/>
    </source>
</evidence>
<sequence length="1208" mass="131127">MLDFSDLLRDLDLKAAAGTPGEQRPPFDVAPALAAGPSFSLYRDLGLQVTGPDGGDGPFAPEIAAEMVADALTTLAIAHQEGRADTASGRAIVASITKRVCERLVSGGLAEGRISEHDLSALVEAQLIEAGQFEVAKALVLRRAVVEAEPGGAAAASGVDASGARDAAPADGAGSGDGRGLRLIRRSGAVVAWDATKIEAAIRKAFLSLQVDSEPAAAITARVTERAEALGRPFVPVETVQDLVQEELMLAGHMRVAERYIVYRAERAMLRAQEGRPDPSTQITLAAAETASTAATDAAAQAQLLMPEPAFPPIPVLDEQGEEVEWDGRDLVARIDYALTGLDVEATPQELERELRRSVHPGIERREIRTLAILNARSLVERDAEYSAFAGRILLTYCYEEALDWEIVRDGVAGLAAAHRDALERNLRHGASIDRIDPKLLDYDLERLAAELDPSADLAFDFLGLQTLYDRYLLIDKTGARHRRIETPQLFWLRVAMGIGLGEPTDSDREARVLDLYRMYRERRFCSSTPTLFNAGTLHSQLSSCFLYKVDDTLDSIMQRGIAENAMCSKYAGGLGGSWTAVRGTGSHIGSTNGESQGVVPFLKLHNDQLVAVNQGGKRAGAGCAYLEVWHNDIREFLELRKNTGDERRRTHDMNTANWIPDLFMKRMEAREEWTLFRSSDVPDLHDLYGRAFEERYAHYERLVDAGELHGERLPALELWKAMLKMLFETGHPWITFKDPCNVRSPQDHAGVVHSSNLCTEITLNTGPEETAVCNLGSIVIDQHLTPEGAIDHERLRETVRIAVRALDNVIDVNFYPTVATRTANERHRPVGLGVMGLHYALYRKGVAFASDEAVAFSDEMQEAIAFYAYEASSDLAAERGQYRSYPGSKWDRGLLPQDTLDLLAQERGAEVEVPRGGRMDWAPLRERIARQGMRNSNVLAIAPTATIANIMGTSPCIEPMYKNLFAKSNLSGDFVILNPFLVADLKRIGAWSRRLAETIKAHDGDLTEIEAIPAELKERYRTAFQIDARWLVDAAARRQKWIDQSQSLNLFLPSPDMKAMSHMYRHAWRVGLKTTYYLRTLGASSIEKATVAKVAADAAPTGAAPAPADGLAPGAIPTFGGATDTTPVPPTLAGTPVAAVPVAVGATDAVPTATGTDPVAAASATVAAPPGPAADPESDLGDTTLDLAAQACSLEAMRNGGECEACQ</sequence>
<dbReference type="EC" id="1.17.4.1" evidence="2 10"/>
<comment type="catalytic activity">
    <reaction evidence="8 10">
        <text>a 2'-deoxyribonucleoside 5'-diphosphate + [thioredoxin]-disulfide + H2O = a ribonucleoside 5'-diphosphate + [thioredoxin]-dithiol</text>
        <dbReference type="Rhea" id="RHEA:23252"/>
        <dbReference type="Rhea" id="RHEA-COMP:10698"/>
        <dbReference type="Rhea" id="RHEA-COMP:10700"/>
        <dbReference type="ChEBI" id="CHEBI:15377"/>
        <dbReference type="ChEBI" id="CHEBI:29950"/>
        <dbReference type="ChEBI" id="CHEBI:50058"/>
        <dbReference type="ChEBI" id="CHEBI:57930"/>
        <dbReference type="ChEBI" id="CHEBI:73316"/>
        <dbReference type="EC" id="1.17.4.1"/>
    </reaction>
</comment>